<keyword evidence="4" id="KW-1185">Reference proteome</keyword>
<feature type="compositionally biased region" description="Low complexity" evidence="1">
    <location>
        <begin position="604"/>
        <end position="621"/>
    </location>
</feature>
<evidence type="ECO:0000259" key="2">
    <source>
        <dbReference type="PROSITE" id="PS50030"/>
    </source>
</evidence>
<feature type="domain" description="UBA" evidence="2">
    <location>
        <begin position="252"/>
        <end position="296"/>
    </location>
</feature>
<feature type="region of interest" description="Disordered" evidence="1">
    <location>
        <begin position="1"/>
        <end position="119"/>
    </location>
</feature>
<dbReference type="InterPro" id="IPR019734">
    <property type="entry name" value="TPR_rpt"/>
</dbReference>
<dbReference type="GO" id="GO:0005737">
    <property type="term" value="C:cytoplasm"/>
    <property type="evidence" value="ECO:0007669"/>
    <property type="project" value="TreeGrafter"/>
</dbReference>
<feature type="compositionally biased region" description="Basic and acidic residues" evidence="1">
    <location>
        <begin position="76"/>
        <end position="99"/>
    </location>
</feature>
<feature type="region of interest" description="Disordered" evidence="1">
    <location>
        <begin position="296"/>
        <end position="350"/>
    </location>
</feature>
<evidence type="ECO:0000256" key="1">
    <source>
        <dbReference type="SAM" id="MobiDB-lite"/>
    </source>
</evidence>
<dbReference type="Gene3D" id="1.25.40.10">
    <property type="entry name" value="Tetratricopeptide repeat domain"/>
    <property type="match status" value="1"/>
</dbReference>
<feature type="region of interest" description="Disordered" evidence="1">
    <location>
        <begin position="773"/>
        <end position="809"/>
    </location>
</feature>
<dbReference type="FunFam" id="1.10.287.110:FF:000002">
    <property type="entry name" value="putative tyrosine-protein phosphatase auxilin isoform X2"/>
    <property type="match status" value="1"/>
</dbReference>
<dbReference type="PANTHER" id="PTHR23172:SF19">
    <property type="entry name" value="J DOMAIN-CONTAINING PROTEIN"/>
    <property type="match status" value="1"/>
</dbReference>
<feature type="compositionally biased region" description="Basic and acidic residues" evidence="1">
    <location>
        <begin position="461"/>
        <end position="477"/>
    </location>
</feature>
<dbReference type="GO" id="GO:0031982">
    <property type="term" value="C:vesicle"/>
    <property type="evidence" value="ECO:0007669"/>
    <property type="project" value="TreeGrafter"/>
</dbReference>
<dbReference type="Gene3D" id="1.10.287.110">
    <property type="entry name" value="DnaJ domain"/>
    <property type="match status" value="1"/>
</dbReference>
<feature type="compositionally biased region" description="Polar residues" evidence="1">
    <location>
        <begin position="208"/>
        <end position="218"/>
    </location>
</feature>
<gene>
    <name evidence="3" type="ORF">GSTUAT00008506001</name>
</gene>
<evidence type="ECO:0000313" key="3">
    <source>
        <dbReference type="EMBL" id="CUS07406.1"/>
    </source>
</evidence>
<reference evidence="3" key="1">
    <citation type="submission" date="2015-10" db="EMBL/GenBank/DDBJ databases">
        <authorList>
            <person name="Regsiter A."/>
            <person name="william w."/>
        </authorList>
    </citation>
    <scope>NUCLEOTIDE SEQUENCE</scope>
    <source>
        <strain evidence="3">Montdore</strain>
    </source>
</reference>
<protein>
    <recommendedName>
        <fullName evidence="2">UBA domain-containing protein</fullName>
    </recommendedName>
</protein>
<feature type="compositionally biased region" description="Polar residues" evidence="1">
    <location>
        <begin position="507"/>
        <end position="516"/>
    </location>
</feature>
<dbReference type="PROSITE" id="PS50030">
    <property type="entry name" value="UBA"/>
    <property type="match status" value="1"/>
</dbReference>
<dbReference type="Pfam" id="PF22562">
    <property type="entry name" value="UBA_7"/>
    <property type="match status" value="1"/>
</dbReference>
<sequence>MDDLAGLAWNSSSSSSKPPPPLKPTSPAPFNARPSPLSSRTVSPANATTKPPPAGDSFSNLVSFGRSKANDSNITLRERQKLLQEQRAKEEEERRKKMDSLFGDGGGGANAGFWDSLETGRVSPMPVKKIDDDEEDLLAAFSATAPVDNSSYYPPPIGSGVSTPLQSVEPTPVVMVESANSGIGSRNDINDIMDPFDLDNLPSRDPSPFNQQHSSSNAFGDDDILGDLGKPVEALPPKPSPRMEEPPFPLPGNDPRDPAIAEIVDMGFTVEQAKKALVETDTGLDVTAAVGWLLEDAHRKSRPASANPPGSRSGSRAGQEGCVDPPRRRRDDSGQPAWMRDGSCETQEKDIGQMASQIGGTLFKSANSLWNTGKKRVGKAIAELQDGNTNDGGDPNIPKWMRDAQQHQLETAVSSEKWDRGNFAEEDMRPARPAQREKAPEPLLTEEALMLEAGSGPLPRRRQEKEKPSRVLSEKEQIQLQRQQAFEAAIRQKEQEMRERERPRQTPSPAASIPNSSDRRAKLARGAAEEDSAVQYVSKNRRRPPPPSSSSTGSISKPATPEPPMGDLLFGGSRAPREPSRNPFLQQQQQQQQRLTPSPASRCPTPSTTTPIVTRPTPNRPVVPISQQVLQTSSVSRQKGTDSFRRGDYPTALAHYTSALNQIPPLHPIRIIILSNRALCNLKIGDSRAVLADCDEALGIIGPSNGESETITLEDGTKKDMKELFGKTLTRKAEGYEHMEKWAEALKTWTQAVEASAGGAIAISGKRRCEAALQPKPAPKPKPTAPAPPTARRAPPRSSQSTSGGRGEAARVTALRQANAAADKVEEEKLALHDRVEDRVNAWKSGKEGNLRALLASLDTVLWEGNGWKKVGMGELLMPNKCKIAYMKGIGKVHPDKISLEASTEQKMISAAVFTLLNEAWDKFKAENGL</sequence>
<feature type="compositionally biased region" description="Pro residues" evidence="1">
    <location>
        <begin position="17"/>
        <end position="27"/>
    </location>
</feature>
<feature type="compositionally biased region" description="Basic and acidic residues" evidence="1">
    <location>
        <begin position="416"/>
        <end position="440"/>
    </location>
</feature>
<organism evidence="3 4">
    <name type="scientific">Tuber aestivum</name>
    <name type="common">summer truffle</name>
    <dbReference type="NCBI Taxonomy" id="59557"/>
    <lineage>
        <taxon>Eukaryota</taxon>
        <taxon>Fungi</taxon>
        <taxon>Dikarya</taxon>
        <taxon>Ascomycota</taxon>
        <taxon>Pezizomycotina</taxon>
        <taxon>Pezizomycetes</taxon>
        <taxon>Pezizales</taxon>
        <taxon>Tuberaceae</taxon>
        <taxon>Tuber</taxon>
    </lineage>
</organism>
<accession>A0A292PIY9</accession>
<dbReference type="GO" id="GO:0072583">
    <property type="term" value="P:clathrin-dependent endocytosis"/>
    <property type="evidence" value="ECO:0007669"/>
    <property type="project" value="TreeGrafter"/>
</dbReference>
<dbReference type="EMBL" id="LN891211">
    <property type="protein sequence ID" value="CUS07406.1"/>
    <property type="molecule type" value="Genomic_DNA"/>
</dbReference>
<dbReference type="GO" id="GO:0072318">
    <property type="term" value="P:clathrin coat disassembly"/>
    <property type="evidence" value="ECO:0007669"/>
    <property type="project" value="TreeGrafter"/>
</dbReference>
<feature type="compositionally biased region" description="Pro residues" evidence="1">
    <location>
        <begin position="234"/>
        <end position="252"/>
    </location>
</feature>
<dbReference type="SUPFAM" id="SSF46565">
    <property type="entry name" value="Chaperone J-domain"/>
    <property type="match status" value="1"/>
</dbReference>
<feature type="region of interest" description="Disordered" evidence="1">
    <location>
        <begin position="181"/>
        <end position="259"/>
    </location>
</feature>
<feature type="compositionally biased region" description="Basic and acidic residues" evidence="1">
    <location>
        <begin position="490"/>
        <end position="504"/>
    </location>
</feature>
<dbReference type="FunFam" id="1.25.40.10:FF:000354">
    <property type="entry name" value="UBA domain-containing protein 7"/>
    <property type="match status" value="1"/>
</dbReference>
<evidence type="ECO:0000313" key="4">
    <source>
        <dbReference type="Proteomes" id="UP001412239"/>
    </source>
</evidence>
<dbReference type="Gene3D" id="1.10.8.10">
    <property type="entry name" value="DNA helicase RuvA subunit, C-terminal domain"/>
    <property type="match status" value="1"/>
</dbReference>
<dbReference type="InterPro" id="IPR015940">
    <property type="entry name" value="UBA"/>
</dbReference>
<dbReference type="InterPro" id="IPR036869">
    <property type="entry name" value="J_dom_sf"/>
</dbReference>
<dbReference type="InterPro" id="IPR009060">
    <property type="entry name" value="UBA-like_sf"/>
</dbReference>
<dbReference type="PANTHER" id="PTHR23172">
    <property type="entry name" value="AUXILIN/CYCLIN G-ASSOCIATED KINASE-RELATED"/>
    <property type="match status" value="1"/>
</dbReference>
<dbReference type="Proteomes" id="UP001412239">
    <property type="component" value="Unassembled WGS sequence"/>
</dbReference>
<feature type="compositionally biased region" description="Polar residues" evidence="1">
    <location>
        <begin position="36"/>
        <end position="49"/>
    </location>
</feature>
<feature type="compositionally biased region" description="Pro residues" evidence="1">
    <location>
        <begin position="776"/>
        <end position="789"/>
    </location>
</feature>
<dbReference type="AlphaFoldDB" id="A0A292PIY9"/>
<feature type="region of interest" description="Disordered" evidence="1">
    <location>
        <begin position="405"/>
        <end position="621"/>
    </location>
</feature>
<dbReference type="SUPFAM" id="SSF46934">
    <property type="entry name" value="UBA-like"/>
    <property type="match status" value="1"/>
</dbReference>
<name>A0A292PIY9_9PEZI</name>
<dbReference type="SMART" id="SM00028">
    <property type="entry name" value="TPR"/>
    <property type="match status" value="3"/>
</dbReference>
<proteinExistence type="predicted"/>
<dbReference type="InterPro" id="IPR011990">
    <property type="entry name" value="TPR-like_helical_dom_sf"/>
</dbReference>
<dbReference type="GO" id="GO:0030276">
    <property type="term" value="F:clathrin binding"/>
    <property type="evidence" value="ECO:0007669"/>
    <property type="project" value="TreeGrafter"/>
</dbReference>
<dbReference type="SUPFAM" id="SSF48452">
    <property type="entry name" value="TPR-like"/>
    <property type="match status" value="1"/>
</dbReference>